<accession>A0AAD3XND3</accession>
<keyword evidence="2" id="KW-1185">Reference proteome</keyword>
<comment type="caution">
    <text evidence="1">The sequence shown here is derived from an EMBL/GenBank/DDBJ whole genome shotgun (WGS) entry which is preliminary data.</text>
</comment>
<gene>
    <name evidence="1" type="ORF">Nepgr_012461</name>
</gene>
<dbReference type="AlphaFoldDB" id="A0AAD3XND3"/>
<proteinExistence type="predicted"/>
<name>A0AAD3XND3_NEPGR</name>
<organism evidence="1 2">
    <name type="scientific">Nepenthes gracilis</name>
    <name type="common">Slender pitcher plant</name>
    <dbReference type="NCBI Taxonomy" id="150966"/>
    <lineage>
        <taxon>Eukaryota</taxon>
        <taxon>Viridiplantae</taxon>
        <taxon>Streptophyta</taxon>
        <taxon>Embryophyta</taxon>
        <taxon>Tracheophyta</taxon>
        <taxon>Spermatophyta</taxon>
        <taxon>Magnoliopsida</taxon>
        <taxon>eudicotyledons</taxon>
        <taxon>Gunneridae</taxon>
        <taxon>Pentapetalae</taxon>
        <taxon>Caryophyllales</taxon>
        <taxon>Nepenthaceae</taxon>
        <taxon>Nepenthes</taxon>
    </lineage>
</organism>
<evidence type="ECO:0000313" key="2">
    <source>
        <dbReference type="Proteomes" id="UP001279734"/>
    </source>
</evidence>
<protein>
    <submittedName>
        <fullName evidence="1">Uncharacterized protein</fullName>
    </submittedName>
</protein>
<dbReference type="EMBL" id="BSYO01000010">
    <property type="protein sequence ID" value="GMH10620.1"/>
    <property type="molecule type" value="Genomic_DNA"/>
</dbReference>
<evidence type="ECO:0000313" key="1">
    <source>
        <dbReference type="EMBL" id="GMH10620.1"/>
    </source>
</evidence>
<dbReference type="Proteomes" id="UP001279734">
    <property type="component" value="Unassembled WGS sequence"/>
</dbReference>
<reference evidence="1" key="1">
    <citation type="submission" date="2023-05" db="EMBL/GenBank/DDBJ databases">
        <title>Nepenthes gracilis genome sequencing.</title>
        <authorList>
            <person name="Fukushima K."/>
        </authorList>
    </citation>
    <scope>NUCLEOTIDE SEQUENCE</scope>
    <source>
        <strain evidence="1">SING2019-196</strain>
    </source>
</reference>
<sequence length="216" mass="24064">MAHRLQLPHGYTSSKTAGWTKYEQACTEPPPVTNSNSQIQLQIPLWISVVKVTSTYHEPHDDNATNSIMDSPSSEQGVLFFASTSDELKACLAGRSVPNPSVLLVDYETPPGKHLPNCAIEVLDDVSSERLWKQLMEIKDRRCLDRFALVTPELSMNAFRMVILRSRFILRKASSKLCYEVLDDVSSSFIGKAAVEDALTIASTPDPHSLSNMIWL</sequence>